<accession>X1VIV9</accession>
<dbReference type="EMBL" id="BARW01026634">
    <property type="protein sequence ID" value="GAJ07620.1"/>
    <property type="molecule type" value="Genomic_DNA"/>
</dbReference>
<gene>
    <name evidence="1" type="ORF">S12H4_43404</name>
</gene>
<evidence type="ECO:0000313" key="1">
    <source>
        <dbReference type="EMBL" id="GAJ07620.1"/>
    </source>
</evidence>
<comment type="caution">
    <text evidence="1">The sequence shown here is derived from an EMBL/GenBank/DDBJ whole genome shotgun (WGS) entry which is preliminary data.</text>
</comment>
<name>X1VIV9_9ZZZZ</name>
<organism evidence="1">
    <name type="scientific">marine sediment metagenome</name>
    <dbReference type="NCBI Taxonomy" id="412755"/>
    <lineage>
        <taxon>unclassified sequences</taxon>
        <taxon>metagenomes</taxon>
        <taxon>ecological metagenomes</taxon>
    </lineage>
</organism>
<protein>
    <submittedName>
        <fullName evidence="1">Uncharacterized protein</fullName>
    </submittedName>
</protein>
<dbReference type="AlphaFoldDB" id="X1VIV9"/>
<sequence>LAQDMAYGGARAKPSAAAKDDTGYILRTFTIQAVEDRLF</sequence>
<feature type="non-terminal residue" evidence="1">
    <location>
        <position position="1"/>
    </location>
</feature>
<reference evidence="1" key="1">
    <citation type="journal article" date="2014" name="Front. Microbiol.">
        <title>High frequency of phylogenetically diverse reductive dehalogenase-homologous genes in deep subseafloor sedimentary metagenomes.</title>
        <authorList>
            <person name="Kawai M."/>
            <person name="Futagami T."/>
            <person name="Toyoda A."/>
            <person name="Takaki Y."/>
            <person name="Nishi S."/>
            <person name="Hori S."/>
            <person name="Arai W."/>
            <person name="Tsubouchi T."/>
            <person name="Morono Y."/>
            <person name="Uchiyama I."/>
            <person name="Ito T."/>
            <person name="Fujiyama A."/>
            <person name="Inagaki F."/>
            <person name="Takami H."/>
        </authorList>
    </citation>
    <scope>NUCLEOTIDE SEQUENCE</scope>
    <source>
        <strain evidence="1">Expedition CK06-06</strain>
    </source>
</reference>
<proteinExistence type="predicted"/>